<accession>A0ABQ4XE21</accession>
<dbReference type="Proteomes" id="UP001151760">
    <property type="component" value="Unassembled WGS sequence"/>
</dbReference>
<comment type="caution">
    <text evidence="3">The sequence shown here is derived from an EMBL/GenBank/DDBJ whole genome shotgun (WGS) entry which is preliminary data.</text>
</comment>
<feature type="coiled-coil region" evidence="1">
    <location>
        <begin position="5"/>
        <end position="39"/>
    </location>
</feature>
<name>A0ABQ4XE21_9ASTR</name>
<reference evidence="3" key="2">
    <citation type="submission" date="2022-01" db="EMBL/GenBank/DDBJ databases">
        <authorList>
            <person name="Yamashiro T."/>
            <person name="Shiraishi A."/>
            <person name="Satake H."/>
            <person name="Nakayama K."/>
        </authorList>
    </citation>
    <scope>NUCLEOTIDE SEQUENCE</scope>
</reference>
<evidence type="ECO:0000313" key="4">
    <source>
        <dbReference type="Proteomes" id="UP001151760"/>
    </source>
</evidence>
<protein>
    <submittedName>
        <fullName evidence="3">Uncharacterized protein</fullName>
    </submittedName>
</protein>
<sequence length="385" mass="44469">MEAIIKTVRSQLQQKREQLASLKEKITSLKEQAISIEKEEKELCNLLQSLTQNLETTSEPIETSTNTEKQPESATSTSKTQRSSSPSLGEKEFMKREEDIENILQNSSHGKQKCQTEKLNAINRIKNVPTTSEREEMRRPSIEKFQRLWDSLISYNDVHTTMMLYPKRRETGPKAVFFPQASPKDVYEYFIHGLVDSLYFHDNNLKELQEFPPKVQNTIKVYNDLFAKGREVYLKMHSSFPIFNRERKLVVPSITIAQLGVSNQEYPSKDVNMEPITPTLDDLVLSLFNVYTGSSKIRSGPRRTEKVRINYYSKNFLIYSHFQEKINEVQMKALADFEDQFETFSGLLAPLPEDLKQLLCGHLSRTPRHHCQYCDGGVNIPMTEG</sequence>
<proteinExistence type="predicted"/>
<reference evidence="3" key="1">
    <citation type="journal article" date="2022" name="Int. J. Mol. Sci.">
        <title>Draft Genome of Tanacetum Coccineum: Genomic Comparison of Closely Related Tanacetum-Family Plants.</title>
        <authorList>
            <person name="Yamashiro T."/>
            <person name="Shiraishi A."/>
            <person name="Nakayama K."/>
            <person name="Satake H."/>
        </authorList>
    </citation>
    <scope>NUCLEOTIDE SEQUENCE</scope>
</reference>
<dbReference type="EMBL" id="BQNB010009415">
    <property type="protein sequence ID" value="GJS63218.1"/>
    <property type="molecule type" value="Genomic_DNA"/>
</dbReference>
<evidence type="ECO:0000313" key="3">
    <source>
        <dbReference type="EMBL" id="GJS63218.1"/>
    </source>
</evidence>
<organism evidence="3 4">
    <name type="scientific">Tanacetum coccineum</name>
    <dbReference type="NCBI Taxonomy" id="301880"/>
    <lineage>
        <taxon>Eukaryota</taxon>
        <taxon>Viridiplantae</taxon>
        <taxon>Streptophyta</taxon>
        <taxon>Embryophyta</taxon>
        <taxon>Tracheophyta</taxon>
        <taxon>Spermatophyta</taxon>
        <taxon>Magnoliopsida</taxon>
        <taxon>eudicotyledons</taxon>
        <taxon>Gunneridae</taxon>
        <taxon>Pentapetalae</taxon>
        <taxon>asterids</taxon>
        <taxon>campanulids</taxon>
        <taxon>Asterales</taxon>
        <taxon>Asteraceae</taxon>
        <taxon>Asteroideae</taxon>
        <taxon>Anthemideae</taxon>
        <taxon>Anthemidinae</taxon>
        <taxon>Tanacetum</taxon>
    </lineage>
</organism>
<feature type="compositionally biased region" description="Polar residues" evidence="2">
    <location>
        <begin position="55"/>
        <end position="68"/>
    </location>
</feature>
<evidence type="ECO:0000256" key="1">
    <source>
        <dbReference type="SAM" id="Coils"/>
    </source>
</evidence>
<gene>
    <name evidence="3" type="ORF">Tco_0677782</name>
</gene>
<evidence type="ECO:0000256" key="2">
    <source>
        <dbReference type="SAM" id="MobiDB-lite"/>
    </source>
</evidence>
<keyword evidence="1" id="KW-0175">Coiled coil</keyword>
<feature type="compositionally biased region" description="Low complexity" evidence="2">
    <location>
        <begin position="73"/>
        <end position="87"/>
    </location>
</feature>
<keyword evidence="4" id="KW-1185">Reference proteome</keyword>
<feature type="region of interest" description="Disordered" evidence="2">
    <location>
        <begin position="55"/>
        <end position="92"/>
    </location>
</feature>